<dbReference type="EMBL" id="UOFX01000080">
    <property type="protein sequence ID" value="VAX10948.1"/>
    <property type="molecule type" value="Genomic_DNA"/>
</dbReference>
<organism evidence="2">
    <name type="scientific">hydrothermal vent metagenome</name>
    <dbReference type="NCBI Taxonomy" id="652676"/>
    <lineage>
        <taxon>unclassified sequences</taxon>
        <taxon>metagenomes</taxon>
        <taxon>ecological metagenomes</taxon>
    </lineage>
</organism>
<keyword evidence="1" id="KW-1133">Transmembrane helix</keyword>
<name>A0A3B1BHQ7_9ZZZZ</name>
<evidence type="ECO:0000313" key="2">
    <source>
        <dbReference type="EMBL" id="VAX10948.1"/>
    </source>
</evidence>
<evidence type="ECO:0000256" key="1">
    <source>
        <dbReference type="SAM" id="Phobius"/>
    </source>
</evidence>
<dbReference type="AlphaFoldDB" id="A0A3B1BHQ7"/>
<keyword evidence="1" id="KW-0812">Transmembrane</keyword>
<feature type="transmembrane region" description="Helical" evidence="1">
    <location>
        <begin position="39"/>
        <end position="60"/>
    </location>
</feature>
<accession>A0A3B1BHQ7</accession>
<protein>
    <submittedName>
        <fullName evidence="2">Uncharacterized protein</fullName>
    </submittedName>
</protein>
<gene>
    <name evidence="2" type="ORF">MNBD_GAMMA26-1781</name>
</gene>
<sequence length="671" mass="73680">MHGNLLHVNILASLFQNAVTAFTPRLIRAMRKKYRAVGSMWLILPLLAIFLGVVPAHAVAKEQAEEVEQFAKTRNILFARIEKSLLTYDVNMGKKHIIDHYFSPLHAMSVYRELLLWSQANPQDKSTVEDLLGMIREGMVAVVRDSGAGLPLSNWQGSGQPISVPYALTLPRYQVIPDFEDSATLEWAVTQADSRVISPGDVGQSMAVKALMIEIDRSDSGRAYAALFLASALQELDILASRLFMTESLVQEAIKEPELDTASIQGKDSGRGVQMRLATMPKELGASGSRQVWKMKLGPVAKGLHVPEVVVPNQTGAWSVKNDQSVLKSQALLLQGLSHLYRLLSMNEVIEPLLVAGRVHGMSVPEWRKLARRTMDVVYSSMLANHFDATAGSFSSTYHKRTGGQDGVIYLEDASHLMAALETLVRTLPSGDQVSISARKHLLAQAAYVSKALSTRRGLPRGLMLKNGAHMRSLTRSFSFPVAAMSIMLVAEDIAGDGRFHAEITKLYQSTHKRFWTEHTGVYRAAEGARVSAYDGVRFGNTISWLRRMELFSPDAADFDQQVRSVIQVVLKDAGLLQGEGPANGEPRSPEEIIRDDVPAFIATLDNVKDSEVSVPIQEFIEHAMDQDGDGSPGCRYAGDVFGAAPVVIIQVGVNTPFESRIKSGNLNYGF</sequence>
<proteinExistence type="predicted"/>
<keyword evidence="1" id="KW-0472">Membrane</keyword>
<reference evidence="2" key="1">
    <citation type="submission" date="2018-06" db="EMBL/GenBank/DDBJ databases">
        <authorList>
            <person name="Zhirakovskaya E."/>
        </authorList>
    </citation>
    <scope>NUCLEOTIDE SEQUENCE</scope>
</reference>